<name>A0ABT7CBT6_9MICO</name>
<comment type="caution">
    <text evidence="1">The sequence shown here is derived from an EMBL/GenBank/DDBJ whole genome shotgun (WGS) entry which is preliminary data.</text>
</comment>
<reference evidence="1" key="1">
    <citation type="submission" date="2018-03" db="EMBL/GenBank/DDBJ databases">
        <authorList>
            <person name="Nunes O.C."/>
            <person name="Lopes A.R."/>
            <person name="Froufe H."/>
            <person name="Munoz-Merida A."/>
            <person name="Barroso C."/>
            <person name="Egas C."/>
        </authorList>
    </citation>
    <scope>NUCLEOTIDE SEQUENCE</scope>
    <source>
        <strain evidence="1">ON4</strain>
    </source>
</reference>
<evidence type="ECO:0000313" key="2">
    <source>
        <dbReference type="Proteomes" id="UP001170379"/>
    </source>
</evidence>
<organism evidence="1 2">
    <name type="scientific">Gulosibacter molinativorax</name>
    <dbReference type="NCBI Taxonomy" id="256821"/>
    <lineage>
        <taxon>Bacteria</taxon>
        <taxon>Bacillati</taxon>
        <taxon>Actinomycetota</taxon>
        <taxon>Actinomycetes</taxon>
        <taxon>Micrococcales</taxon>
        <taxon>Microbacteriaceae</taxon>
        <taxon>Gulosibacter</taxon>
    </lineage>
</organism>
<dbReference type="EMBL" id="PXVD01000036">
    <property type="protein sequence ID" value="MDJ1372663.1"/>
    <property type="molecule type" value="Genomic_DNA"/>
</dbReference>
<reference evidence="1" key="2">
    <citation type="journal article" date="2022" name="Sci. Rep.">
        <title>In silico prediction of the enzymes involved in the degradation of the herbicide molinate by Gulosibacter molinativorax ON4T.</title>
        <authorList>
            <person name="Lopes A.R."/>
            <person name="Bunin E."/>
            <person name="Viana A.T."/>
            <person name="Froufe H."/>
            <person name="Munoz-Merida A."/>
            <person name="Pinho D."/>
            <person name="Figueiredo J."/>
            <person name="Barroso C."/>
            <person name="Vaz-Moreira I."/>
            <person name="Bellanger X."/>
            <person name="Egas C."/>
            <person name="Nunes O.C."/>
        </authorList>
    </citation>
    <scope>NUCLEOTIDE SEQUENCE</scope>
    <source>
        <strain evidence="1">ON4</strain>
    </source>
</reference>
<dbReference type="RefSeq" id="WP_026936708.1">
    <property type="nucleotide sequence ID" value="NZ_CP028426.1"/>
</dbReference>
<accession>A0ABT7CBT6</accession>
<dbReference type="Proteomes" id="UP001170379">
    <property type="component" value="Unassembled WGS sequence"/>
</dbReference>
<protein>
    <submittedName>
        <fullName evidence="1">Uncharacterized protein</fullName>
    </submittedName>
</protein>
<keyword evidence="2" id="KW-1185">Reference proteome</keyword>
<sequence>MEHFQQHSTASESESFHERNVAATSAINLDIEDAFQQQREVQRTTAHAIASILAQAIPNNEALLKFSGNEPVRNHELRAEYLPIYTDPSTPPEVRTWIDWLGSNVIASENMRFTRTAHRNHAMPPQLKDINWVAEVKTTDNRFLLNVQADIPEDKLEDTAARADRLVTKHGAPFKAFLSLFNTDPTSPTLEDDYIAAYLGTFESRRAAMLHLTNLAQWEQEITRIEQEMGFPGIASIDFEPFWDVMSSKFDHVYDEKKFHMFTKSGNEDK</sequence>
<proteinExistence type="predicted"/>
<evidence type="ECO:0000313" key="1">
    <source>
        <dbReference type="EMBL" id="MDJ1372663.1"/>
    </source>
</evidence>
<gene>
    <name evidence="1" type="ORF">C7K25_15085</name>
</gene>